<comment type="caution">
    <text evidence="2">The sequence shown here is derived from an EMBL/GenBank/DDBJ whole genome shotgun (WGS) entry which is preliminary data.</text>
</comment>
<evidence type="ECO:0000313" key="3">
    <source>
        <dbReference type="Proteomes" id="UP000542674"/>
    </source>
</evidence>
<protein>
    <submittedName>
        <fullName evidence="2">Uncharacterized protein</fullName>
    </submittedName>
</protein>
<organism evidence="2 3">
    <name type="scientific">Saccharothrix violaceirubra</name>
    <dbReference type="NCBI Taxonomy" id="413306"/>
    <lineage>
        <taxon>Bacteria</taxon>
        <taxon>Bacillati</taxon>
        <taxon>Actinomycetota</taxon>
        <taxon>Actinomycetes</taxon>
        <taxon>Pseudonocardiales</taxon>
        <taxon>Pseudonocardiaceae</taxon>
        <taxon>Saccharothrix</taxon>
    </lineage>
</organism>
<name>A0A7W7WTG4_9PSEU</name>
<sequence>MASISHRVTIEVLGDDPAEVDAEARRLLAELEALDYDPEFAKGPPPPPDTKGWDPVSVTTVVVTVTGPQAFLLLGRTLHAWASRDRHRRLRVDDGGEPVEVSGEDPMRRFFSREAG</sequence>
<feature type="compositionally biased region" description="Basic and acidic residues" evidence="1">
    <location>
        <begin position="105"/>
        <end position="116"/>
    </location>
</feature>
<dbReference type="AlphaFoldDB" id="A0A7W7WTG4"/>
<proteinExistence type="predicted"/>
<keyword evidence="3" id="KW-1185">Reference proteome</keyword>
<evidence type="ECO:0000256" key="1">
    <source>
        <dbReference type="SAM" id="MobiDB-lite"/>
    </source>
</evidence>
<dbReference type="Proteomes" id="UP000542674">
    <property type="component" value="Unassembled WGS sequence"/>
</dbReference>
<evidence type="ECO:0000313" key="2">
    <source>
        <dbReference type="EMBL" id="MBB4963079.1"/>
    </source>
</evidence>
<dbReference type="RefSeq" id="WP_184665909.1">
    <property type="nucleotide sequence ID" value="NZ_BAABAI010000004.1"/>
</dbReference>
<dbReference type="EMBL" id="JACHJS010000001">
    <property type="protein sequence ID" value="MBB4963079.1"/>
    <property type="molecule type" value="Genomic_DNA"/>
</dbReference>
<accession>A0A7W7WTG4</accession>
<gene>
    <name evidence="2" type="ORF">F4559_000438</name>
</gene>
<reference evidence="2 3" key="1">
    <citation type="submission" date="2020-08" db="EMBL/GenBank/DDBJ databases">
        <title>Sequencing the genomes of 1000 actinobacteria strains.</title>
        <authorList>
            <person name="Klenk H.-P."/>
        </authorList>
    </citation>
    <scope>NUCLEOTIDE SEQUENCE [LARGE SCALE GENOMIC DNA]</scope>
    <source>
        <strain evidence="2 3">DSM 45084</strain>
    </source>
</reference>
<feature type="region of interest" description="Disordered" evidence="1">
    <location>
        <begin position="93"/>
        <end position="116"/>
    </location>
</feature>